<protein>
    <submittedName>
        <fullName evidence="2">Uncharacterized protein</fullName>
    </submittedName>
</protein>
<evidence type="ECO:0000313" key="2">
    <source>
        <dbReference type="EMBL" id="KAL1250938.1"/>
    </source>
</evidence>
<gene>
    <name evidence="2" type="ORF">QQF64_018734</name>
</gene>
<feature type="region of interest" description="Disordered" evidence="1">
    <location>
        <begin position="136"/>
        <end position="270"/>
    </location>
</feature>
<evidence type="ECO:0000256" key="1">
    <source>
        <dbReference type="SAM" id="MobiDB-lite"/>
    </source>
</evidence>
<dbReference type="Proteomes" id="UP001558613">
    <property type="component" value="Unassembled WGS sequence"/>
</dbReference>
<name>A0ABR3LHG8_9TELE</name>
<reference evidence="2 3" key="1">
    <citation type="submission" date="2023-09" db="EMBL/GenBank/DDBJ databases">
        <authorList>
            <person name="Wang M."/>
        </authorList>
    </citation>
    <scope>NUCLEOTIDE SEQUENCE [LARGE SCALE GENOMIC DNA]</scope>
    <source>
        <strain evidence="2">GT-2023</strain>
        <tissue evidence="2">Liver</tissue>
    </source>
</reference>
<feature type="compositionally biased region" description="Basic and acidic residues" evidence="1">
    <location>
        <begin position="142"/>
        <end position="153"/>
    </location>
</feature>
<proteinExistence type="predicted"/>
<keyword evidence="3" id="KW-1185">Reference proteome</keyword>
<comment type="caution">
    <text evidence="2">The sequence shown here is derived from an EMBL/GenBank/DDBJ whole genome shotgun (WGS) entry which is preliminary data.</text>
</comment>
<sequence length="270" mass="29102">MSKNNCTAEELRRRHLSTRITARDRAKEFSNHFYEDGGVLFCKVCQHSVDYLRRQTALEHLKSLRHKNRAVSGIAERKEFVLDLTKALTEADIPLEKAPKLAGILQKYCKQGGSVPASSHLRSDYLPELFPQYIDEAGGRSQGEDRRELKQEEPGGTQIPAVTVAHGGADGGRSHGGGRADDSMGLTDGGRAGGGGARGRDGEPMIQGDAEDPEGHGGTGGTCDRGEDPESRSVAGAIEAELEERRSPAEPEGRSDEAQPEEWSPEAMAG</sequence>
<organism evidence="2 3">
    <name type="scientific">Cirrhinus molitorella</name>
    <name type="common">mud carp</name>
    <dbReference type="NCBI Taxonomy" id="172907"/>
    <lineage>
        <taxon>Eukaryota</taxon>
        <taxon>Metazoa</taxon>
        <taxon>Chordata</taxon>
        <taxon>Craniata</taxon>
        <taxon>Vertebrata</taxon>
        <taxon>Euteleostomi</taxon>
        <taxon>Actinopterygii</taxon>
        <taxon>Neopterygii</taxon>
        <taxon>Teleostei</taxon>
        <taxon>Ostariophysi</taxon>
        <taxon>Cypriniformes</taxon>
        <taxon>Cyprinidae</taxon>
        <taxon>Labeoninae</taxon>
        <taxon>Labeonini</taxon>
        <taxon>Cirrhinus</taxon>
    </lineage>
</organism>
<dbReference type="EMBL" id="JAYMGO010000022">
    <property type="protein sequence ID" value="KAL1250938.1"/>
    <property type="molecule type" value="Genomic_DNA"/>
</dbReference>
<feature type="compositionally biased region" description="Gly residues" evidence="1">
    <location>
        <begin position="187"/>
        <end position="197"/>
    </location>
</feature>
<dbReference type="PANTHER" id="PTHR32344:SF1">
    <property type="entry name" value="U1-TYPE DOMAIN-CONTAINING PROTEIN"/>
    <property type="match status" value="1"/>
</dbReference>
<feature type="compositionally biased region" description="Gly residues" evidence="1">
    <location>
        <begin position="168"/>
        <end position="177"/>
    </location>
</feature>
<dbReference type="PANTHER" id="PTHR32344">
    <property type="entry name" value="U1-TYPE DOMAIN-CONTAINING PROTEIN"/>
    <property type="match status" value="1"/>
</dbReference>
<evidence type="ECO:0000313" key="3">
    <source>
        <dbReference type="Proteomes" id="UP001558613"/>
    </source>
</evidence>
<accession>A0ABR3LHG8</accession>
<feature type="compositionally biased region" description="Basic and acidic residues" evidence="1">
    <location>
        <begin position="243"/>
        <end position="257"/>
    </location>
</feature>
<dbReference type="InterPro" id="IPR033375">
    <property type="entry name" value="Cggbp1"/>
</dbReference>